<dbReference type="PANTHER" id="PTHR45947">
    <property type="entry name" value="SULFOQUINOVOSYL TRANSFERASE SQD2"/>
    <property type="match status" value="1"/>
</dbReference>
<dbReference type="AlphaFoldDB" id="A0A0G0ASF3"/>
<proteinExistence type="predicted"/>
<sequence>MKKTTPTQLRILMLTEYFYPFDRGGSEWSVYHLSKSLLDLGSEVAVFTPNYGEKSYAVKDKIKIYRFPFLIYLKRKNAPITPFWHSNILWFVVSFVYLFITILKFKPTHIHIQGKYFIPQAVIAGKIIRLPVIVTLRDYIVLCPYAFCINRKNKYLSCSYGDLINKDLNLFQKNYLSSKNLISYFISFIAAIRGYLVSAILRFFLSQDTYKIAISKKVALIYKLNNIHVNKVIYNSISSVKAFPSKTKNYLVYAGRLTKGKGIDSFTKAYFSLSKTILLPKLLVIGDGPLKTLLKEYKLKNISLLGHLRQEEVLKVFRSAKAVVVPSIWEEPFGRVALEAIICQIPVLASNRGALPEIVINNRYGKIIEPSINNFKKELVKFLKNRNIYKKYLLTDKKLILDKFAYNPITAHLAVYKSL</sequence>
<dbReference type="InterPro" id="IPR050194">
    <property type="entry name" value="Glycosyltransferase_grp1"/>
</dbReference>
<feature type="transmembrane region" description="Helical" evidence="1">
    <location>
        <begin position="88"/>
        <end position="105"/>
    </location>
</feature>
<keyword evidence="1" id="KW-0472">Membrane</keyword>
<evidence type="ECO:0000313" key="4">
    <source>
        <dbReference type="EMBL" id="KKP60003.1"/>
    </source>
</evidence>
<protein>
    <submittedName>
        <fullName evidence="4">Glycosyl transferase group 1</fullName>
    </submittedName>
</protein>
<evidence type="ECO:0000259" key="3">
    <source>
        <dbReference type="Pfam" id="PF13439"/>
    </source>
</evidence>
<dbReference type="PANTHER" id="PTHR45947:SF13">
    <property type="entry name" value="TRANSFERASE"/>
    <property type="match status" value="1"/>
</dbReference>
<dbReference type="Gene3D" id="3.40.50.2000">
    <property type="entry name" value="Glycogen Phosphorylase B"/>
    <property type="match status" value="2"/>
</dbReference>
<evidence type="ECO:0000256" key="1">
    <source>
        <dbReference type="SAM" id="Phobius"/>
    </source>
</evidence>
<comment type="caution">
    <text evidence="4">The sequence shown here is derived from an EMBL/GenBank/DDBJ whole genome shotgun (WGS) entry which is preliminary data.</text>
</comment>
<evidence type="ECO:0000259" key="2">
    <source>
        <dbReference type="Pfam" id="PF00534"/>
    </source>
</evidence>
<dbReference type="EMBL" id="LBPN01000001">
    <property type="protein sequence ID" value="KKP60003.1"/>
    <property type="molecule type" value="Genomic_DNA"/>
</dbReference>
<name>A0A0G0ASF3_9BACT</name>
<evidence type="ECO:0000313" key="5">
    <source>
        <dbReference type="Proteomes" id="UP000034176"/>
    </source>
</evidence>
<reference evidence="4 5" key="1">
    <citation type="journal article" date="2015" name="Nature">
        <title>rRNA introns, odd ribosomes, and small enigmatic genomes across a large radiation of phyla.</title>
        <authorList>
            <person name="Brown C.T."/>
            <person name="Hug L.A."/>
            <person name="Thomas B.C."/>
            <person name="Sharon I."/>
            <person name="Castelle C.J."/>
            <person name="Singh A."/>
            <person name="Wilkins M.J."/>
            <person name="Williams K.H."/>
            <person name="Banfield J.F."/>
        </authorList>
    </citation>
    <scope>NUCLEOTIDE SEQUENCE [LARGE SCALE GENOMIC DNA]</scope>
</reference>
<feature type="domain" description="Glycosyl transferase family 1" evidence="2">
    <location>
        <begin position="244"/>
        <end position="391"/>
    </location>
</feature>
<feature type="transmembrane region" description="Helical" evidence="1">
    <location>
        <begin position="181"/>
        <end position="205"/>
    </location>
</feature>
<dbReference type="GO" id="GO:0016757">
    <property type="term" value="F:glycosyltransferase activity"/>
    <property type="evidence" value="ECO:0007669"/>
    <property type="project" value="InterPro"/>
</dbReference>
<dbReference type="STRING" id="1618434.UR52_C0001G0083"/>
<gene>
    <name evidence="4" type="ORF">UR52_C0001G0083</name>
</gene>
<dbReference type="Proteomes" id="UP000034176">
    <property type="component" value="Unassembled WGS sequence"/>
</dbReference>
<dbReference type="Pfam" id="PF00534">
    <property type="entry name" value="Glycos_transf_1"/>
    <property type="match status" value="1"/>
</dbReference>
<dbReference type="Pfam" id="PF13439">
    <property type="entry name" value="Glyco_transf_4"/>
    <property type="match status" value="1"/>
</dbReference>
<feature type="domain" description="Glycosyltransferase subfamily 4-like N-terminal" evidence="3">
    <location>
        <begin position="24"/>
        <end position="138"/>
    </location>
</feature>
<keyword evidence="4" id="KW-0808">Transferase</keyword>
<dbReference type="SUPFAM" id="SSF53756">
    <property type="entry name" value="UDP-Glycosyltransferase/glycogen phosphorylase"/>
    <property type="match status" value="1"/>
</dbReference>
<accession>A0A0G0ASF3</accession>
<dbReference type="InterPro" id="IPR001296">
    <property type="entry name" value="Glyco_trans_1"/>
</dbReference>
<dbReference type="InterPro" id="IPR028098">
    <property type="entry name" value="Glyco_trans_4-like_N"/>
</dbReference>
<keyword evidence="1" id="KW-1133">Transmembrane helix</keyword>
<keyword evidence="1" id="KW-0812">Transmembrane</keyword>
<organism evidence="4 5">
    <name type="scientific">Candidatus Gottesmanbacteria bacterium GW2011_GWA1_34_13</name>
    <dbReference type="NCBI Taxonomy" id="1618434"/>
    <lineage>
        <taxon>Bacteria</taxon>
        <taxon>Candidatus Gottesmaniibacteriota</taxon>
    </lineage>
</organism>